<dbReference type="PANTHER" id="PTHR34978">
    <property type="entry name" value="POSSIBLE SENSOR-TRANSDUCER PROTEIN BLAR"/>
    <property type="match status" value="1"/>
</dbReference>
<name>A0A517VGP6_9PLAN</name>
<dbReference type="EMBL" id="CP036343">
    <property type="protein sequence ID" value="QDT92183.1"/>
    <property type="molecule type" value="Genomic_DNA"/>
</dbReference>
<feature type="transmembrane region" description="Helical" evidence="2">
    <location>
        <begin position="149"/>
        <end position="171"/>
    </location>
</feature>
<proteinExistence type="predicted"/>
<dbReference type="CDD" id="cd07341">
    <property type="entry name" value="M56_BlaR1_MecR1_like"/>
    <property type="match status" value="1"/>
</dbReference>
<evidence type="ECO:0000256" key="1">
    <source>
        <dbReference type="SAM" id="MobiDB-lite"/>
    </source>
</evidence>
<dbReference type="KEGG" id="gax:Pan161_38500"/>
<evidence type="ECO:0000313" key="5">
    <source>
        <dbReference type="Proteomes" id="UP000316855"/>
    </source>
</evidence>
<dbReference type="InterPro" id="IPR008756">
    <property type="entry name" value="Peptidase_M56"/>
</dbReference>
<organism evidence="4 5">
    <name type="scientific">Gimesia algae</name>
    <dbReference type="NCBI Taxonomy" id="2527971"/>
    <lineage>
        <taxon>Bacteria</taxon>
        <taxon>Pseudomonadati</taxon>
        <taxon>Planctomycetota</taxon>
        <taxon>Planctomycetia</taxon>
        <taxon>Planctomycetales</taxon>
        <taxon>Planctomycetaceae</taxon>
        <taxon>Gimesia</taxon>
    </lineage>
</organism>
<keyword evidence="2" id="KW-1133">Transmembrane helix</keyword>
<feature type="transmembrane region" description="Helical" evidence="2">
    <location>
        <begin position="6"/>
        <end position="32"/>
    </location>
</feature>
<gene>
    <name evidence="4" type="primary">blaR1_10</name>
    <name evidence="4" type="ORF">Pan161_38500</name>
</gene>
<dbReference type="AlphaFoldDB" id="A0A517VGP6"/>
<sequence>MYQISNQWILFLLDVSTKALLLAAIAGIALKLFKLQDSNLRHRIWSGVLAGMLLLPLLTLALPTISLSLPASWTNFQSNVKRTPAHPTPVVSNNMNPSGPVVIDSVPLENREMQVSQTENVPHPKSQYLEATDASTPVADWSFPQLTQLIPGALLIFWSAVSLLFASRLIAGLWSSSRILRRATMIDGPQLLNCLVELPPAILKHIPAIRESQEVLVPVTVGWVRPTVLLPEEWQTWSDEKLTAIVAHEFTHVARRDFFVTLAAELNRCLYWFHPVSWWLRTRLSDLAEEACDDAAISHTGDRTGYARHLLEVATSLRTGSGQRVTPGVSMARTSNVESRITTILDFKRPLSQHLTWRSTTAIAVIATFVIIVAAAIHPTSVAATPAEQPVATESTTDSTDTETVHIQGQVTDTSDNPIPGTRVRLYRMQRPKWHSGSNTATLLTELKVDREGRFDQTVAKNIIIQERKNHESGQHLSVRHMWWTVLVVSAPNYAYSTFRAEQSGPIINGKSYLSPGFLNQPFTVQLRPAVTIHGRLLSIEGQPVEGVNVSVFQLRRPHASRFDAWLQQTSKAPLPKSDNRAIMLGGSASQYTAFPCSEFHLPLQCVPPVVTNSSGSFELSGLAAKDDLVILRINGQGITDTVIHVLACDMKPVYGRPYAIRSESGAYYGRTFDFITQPSVPVYGVVRDIETRQPLAGIPVAVSVMYGSTIYQKGYISTKTDQQGRYRIEGLPIPPVGTGRYDRNRLAVRPGKLPYIETDSLSVPRGDGVNPVEFNIEFRRAVIARGRITDKTTGEPIAAAEIYYSPYAKNENCDQYLRYSDGSRRLLGNHDTRYLSDAHGYFEIPVIPGRGVIGATINEGEYIPGFGAQKIEAYRGKDPSQLPNMLSDSLVPSLFHSLKEIDAPVDKPEFELSMYVDPGITLTINFVDPQGKPVKGVWGNGLNGSSQGKAIQDDHAQATGLAIGKIRAMDFTDNTNNLTRLLRLIPEKGQTHFTFKLFPPSRLTGRLIAPEGRPLTNTFLETRHQNDPYMIGSLPETQTDNEGRFDYTLPTGTNFKILARTDNNYFIIVKDLENPMPKNIDLGDLIIDPEAKSWSQAKAKREPIITELISKVVDDQAPESGTQE</sequence>
<feature type="transmembrane region" description="Helical" evidence="2">
    <location>
        <begin position="44"/>
        <end position="65"/>
    </location>
</feature>
<keyword evidence="5" id="KW-1185">Reference proteome</keyword>
<evidence type="ECO:0000313" key="4">
    <source>
        <dbReference type="EMBL" id="QDT92183.1"/>
    </source>
</evidence>
<reference evidence="4 5" key="1">
    <citation type="submission" date="2019-02" db="EMBL/GenBank/DDBJ databases">
        <title>Deep-cultivation of Planctomycetes and their phenomic and genomic characterization uncovers novel biology.</title>
        <authorList>
            <person name="Wiegand S."/>
            <person name="Jogler M."/>
            <person name="Boedeker C."/>
            <person name="Pinto D."/>
            <person name="Vollmers J."/>
            <person name="Rivas-Marin E."/>
            <person name="Kohn T."/>
            <person name="Peeters S.H."/>
            <person name="Heuer A."/>
            <person name="Rast P."/>
            <person name="Oberbeckmann S."/>
            <person name="Bunk B."/>
            <person name="Jeske O."/>
            <person name="Meyerdierks A."/>
            <person name="Storesund J.E."/>
            <person name="Kallscheuer N."/>
            <person name="Luecker S."/>
            <person name="Lage O.M."/>
            <person name="Pohl T."/>
            <person name="Merkel B.J."/>
            <person name="Hornburger P."/>
            <person name="Mueller R.-W."/>
            <person name="Bruemmer F."/>
            <person name="Labrenz M."/>
            <person name="Spormann A.M."/>
            <person name="Op den Camp H."/>
            <person name="Overmann J."/>
            <person name="Amann R."/>
            <person name="Jetten M.S.M."/>
            <person name="Mascher T."/>
            <person name="Medema M.H."/>
            <person name="Devos D.P."/>
            <person name="Kaster A.-K."/>
            <person name="Ovreas L."/>
            <person name="Rohde M."/>
            <person name="Galperin M.Y."/>
            <person name="Jogler C."/>
        </authorList>
    </citation>
    <scope>NUCLEOTIDE SEQUENCE [LARGE SCALE GENOMIC DNA]</scope>
    <source>
        <strain evidence="4 5">Pan161</strain>
    </source>
</reference>
<protein>
    <submittedName>
        <fullName evidence="4">Regulatory protein BlaR1</fullName>
    </submittedName>
</protein>
<feature type="transmembrane region" description="Helical" evidence="2">
    <location>
        <begin position="355"/>
        <end position="377"/>
    </location>
</feature>
<feature type="domain" description="Peptidase M56" evidence="3">
    <location>
        <begin position="148"/>
        <end position="344"/>
    </location>
</feature>
<accession>A0A517VGP6</accession>
<dbReference type="PANTHER" id="PTHR34978:SF3">
    <property type="entry name" value="SLR0241 PROTEIN"/>
    <property type="match status" value="1"/>
</dbReference>
<keyword evidence="2" id="KW-0472">Membrane</keyword>
<feature type="region of interest" description="Disordered" evidence="1">
    <location>
        <begin position="384"/>
        <end position="403"/>
    </location>
</feature>
<dbReference type="OrthoDB" id="256352at2"/>
<keyword evidence="2" id="KW-0812">Transmembrane</keyword>
<dbReference type="Pfam" id="PF05569">
    <property type="entry name" value="Peptidase_M56"/>
    <property type="match status" value="1"/>
</dbReference>
<dbReference type="InterPro" id="IPR052173">
    <property type="entry name" value="Beta-lactam_resp_regulator"/>
</dbReference>
<evidence type="ECO:0000259" key="3">
    <source>
        <dbReference type="Pfam" id="PF05569"/>
    </source>
</evidence>
<evidence type="ECO:0000256" key="2">
    <source>
        <dbReference type="SAM" id="Phobius"/>
    </source>
</evidence>
<dbReference type="RefSeq" id="WP_145229651.1">
    <property type="nucleotide sequence ID" value="NZ_CP036343.1"/>
</dbReference>
<dbReference type="Proteomes" id="UP000316855">
    <property type="component" value="Chromosome"/>
</dbReference>